<dbReference type="RefSeq" id="XP_025424326.1">
    <property type="nucleotide sequence ID" value="XM_025568541.1"/>
</dbReference>
<organism evidence="17">
    <name type="scientific">Sipha flava</name>
    <name type="common">yellow sugarcane aphid</name>
    <dbReference type="NCBI Taxonomy" id="143950"/>
    <lineage>
        <taxon>Eukaryota</taxon>
        <taxon>Metazoa</taxon>
        <taxon>Ecdysozoa</taxon>
        <taxon>Arthropoda</taxon>
        <taxon>Hexapoda</taxon>
        <taxon>Insecta</taxon>
        <taxon>Pterygota</taxon>
        <taxon>Neoptera</taxon>
        <taxon>Paraneoptera</taxon>
        <taxon>Hemiptera</taxon>
        <taxon>Sternorrhyncha</taxon>
        <taxon>Aphidomorpha</taxon>
        <taxon>Aphidoidea</taxon>
        <taxon>Aphididae</taxon>
        <taxon>Sipha</taxon>
    </lineage>
</organism>
<dbReference type="SUPFAM" id="SSF53649">
    <property type="entry name" value="Alkaline phosphatase-like"/>
    <property type="match status" value="1"/>
</dbReference>
<dbReference type="InterPro" id="IPR001952">
    <property type="entry name" value="Alkaline_phosphatase"/>
</dbReference>
<feature type="binding site" evidence="14">
    <location>
        <position position="65"/>
    </location>
    <ligand>
        <name>Zn(2+)</name>
        <dbReference type="ChEBI" id="CHEBI:29105"/>
        <label>2</label>
    </ligand>
</feature>
<keyword evidence="5" id="KW-0336">GPI-anchor</keyword>
<evidence type="ECO:0000256" key="8">
    <source>
        <dbReference type="ARBA" id="ARBA00022833"/>
    </source>
</evidence>
<evidence type="ECO:0000256" key="10">
    <source>
        <dbReference type="ARBA" id="ARBA00023136"/>
    </source>
</evidence>
<feature type="binding site" evidence="14">
    <location>
        <position position="385"/>
    </location>
    <ligand>
        <name>Zn(2+)</name>
        <dbReference type="ChEBI" id="CHEBI:29105"/>
        <label>2</label>
    </ligand>
</feature>
<feature type="binding site" evidence="14">
    <location>
        <position position="65"/>
    </location>
    <ligand>
        <name>Mg(2+)</name>
        <dbReference type="ChEBI" id="CHEBI:18420"/>
    </ligand>
</feature>
<evidence type="ECO:0000256" key="7">
    <source>
        <dbReference type="ARBA" id="ARBA00022801"/>
    </source>
</evidence>
<evidence type="ECO:0000256" key="11">
    <source>
        <dbReference type="ARBA" id="ARBA00023180"/>
    </source>
</evidence>
<dbReference type="AlphaFoldDB" id="A0A2S2QCC1"/>
<comment type="similarity">
    <text evidence="2 15">Belongs to the alkaline phosphatase family.</text>
</comment>
<dbReference type="GO" id="GO:0046872">
    <property type="term" value="F:metal ion binding"/>
    <property type="evidence" value="ECO:0007669"/>
    <property type="project" value="UniProtKB-KW"/>
</dbReference>
<keyword evidence="11" id="KW-0325">Glycoprotein</keyword>
<protein>
    <recommendedName>
        <fullName evidence="3">alkaline phosphatase</fullName>
        <ecNumber evidence="3">3.1.3.1</ecNumber>
    </recommendedName>
</protein>
<dbReference type="Proteomes" id="UP000694846">
    <property type="component" value="Unplaced"/>
</dbReference>
<feature type="binding site" evidence="14">
    <location>
        <position position="176"/>
    </location>
    <ligand>
        <name>Mg(2+)</name>
        <dbReference type="ChEBI" id="CHEBI:18420"/>
    </ligand>
</feature>
<evidence type="ECO:0000256" key="3">
    <source>
        <dbReference type="ARBA" id="ARBA00012647"/>
    </source>
</evidence>
<dbReference type="Pfam" id="PF00245">
    <property type="entry name" value="Alk_phosphatase"/>
    <property type="match status" value="1"/>
</dbReference>
<accession>A0A2S2QCC1</accession>
<keyword evidence="8 14" id="KW-0862">Zinc</keyword>
<comment type="subcellular location">
    <subcellularLocation>
        <location evidence="1">Cell membrane</location>
        <topology evidence="1">Lipid-anchor</topology>
        <topology evidence="1">GPI-anchor</topology>
    </subcellularLocation>
</comment>
<feature type="active site" description="Phosphoserine intermediate" evidence="13">
    <location>
        <position position="115"/>
    </location>
</feature>
<feature type="binding site" evidence="14">
    <location>
        <position position="347"/>
    </location>
    <ligand>
        <name>Zn(2+)</name>
        <dbReference type="ChEBI" id="CHEBI:29105"/>
        <label>2</label>
    </ligand>
</feature>
<feature type="binding site" evidence="14">
    <location>
        <position position="461"/>
    </location>
    <ligand>
        <name>Zn(2+)</name>
        <dbReference type="ChEBI" id="CHEBI:29105"/>
        <label>2</label>
    </ligand>
</feature>
<sequence length="609" mass="66204">MNTFWNFGLLIFYVIPCILALIQKSTKFQEREYWYEEARVALKKRLASYEGKIGRAKNVVFLVGDGMGASTLTASRIFKGQRQGNQGEEEQLLWDTFPAVAMAKTYNLNAQTGESSACATALLCGVKANFETVGLDGKGKFESCYSSFSSRVDSLADWAQQEGKSTGVVTNTRITHATPSALYAHSPSRYWEDDGKVPIPSRKSCKDIARQLVEDDPGRHINVLLGGGRRHWLPKVAQDPEQPTDEGRRLDGRNLIDDWIRDKKKRNIKAEYVWNKSQLDKIEAKNVDHLLGLFAYSHMEFEVDRDKGQNGDPPLHEMAVKALSILQKNNKGFFLFVESGRIDHAHHYNNPYRALEETLVLESTLEAIMAKVDLSDTLVVVTADHSHVMTMGGLATPRGNDILGVDVKPSDVDGLPYSTLLYGNGPGHTAEHRMVPMVNATDAETHNRLHSAAVPRQWATHGGEDVPVYAAGPSGITQALFSGTFDQSYVPHAIAYVACLAEHAKRCQDADLVANRSGHGFAAVKTGVYGIGSQQSPPPSQGCSVDTNPATRTTMIGGKSGGAKSGAAIVLASSVLSNNGSSEQTNNTNPLNLGFALIATAAVLAFAIT</sequence>
<keyword evidence="4" id="KW-1003">Cell membrane</keyword>
<keyword evidence="10 16" id="KW-0472">Membrane</keyword>
<evidence type="ECO:0000256" key="14">
    <source>
        <dbReference type="PIRSR" id="PIRSR601952-2"/>
    </source>
</evidence>
<feature type="transmembrane region" description="Helical" evidence="16">
    <location>
        <begin position="6"/>
        <end position="22"/>
    </location>
</feature>
<feature type="binding site" evidence="14">
    <location>
        <position position="384"/>
    </location>
    <ligand>
        <name>Zn(2+)</name>
        <dbReference type="ChEBI" id="CHEBI:29105"/>
        <label>2</label>
    </ligand>
</feature>
<evidence type="ECO:0000256" key="4">
    <source>
        <dbReference type="ARBA" id="ARBA00022475"/>
    </source>
</evidence>
<dbReference type="Gene3D" id="3.40.720.10">
    <property type="entry name" value="Alkaline Phosphatase, subunit A"/>
    <property type="match status" value="1"/>
</dbReference>
<evidence type="ECO:0000256" key="6">
    <source>
        <dbReference type="ARBA" id="ARBA00022723"/>
    </source>
</evidence>
<feature type="binding site" evidence="14">
    <location>
        <position position="343"/>
    </location>
    <ligand>
        <name>Zn(2+)</name>
        <dbReference type="ChEBI" id="CHEBI:29105"/>
        <label>2</label>
    </ligand>
</feature>
<keyword evidence="12" id="KW-0449">Lipoprotein</keyword>
<evidence type="ECO:0000313" key="17">
    <source>
        <dbReference type="EMBL" id="MBY75377.1"/>
    </source>
</evidence>
<keyword evidence="18" id="KW-1185">Reference proteome</keyword>
<evidence type="ECO:0000256" key="15">
    <source>
        <dbReference type="RuleBase" id="RU003946"/>
    </source>
</evidence>
<dbReference type="OrthoDB" id="5818554at2759"/>
<evidence type="ECO:0000256" key="5">
    <source>
        <dbReference type="ARBA" id="ARBA00022622"/>
    </source>
</evidence>
<name>A0A2S2QCC1_9HEMI</name>
<evidence type="ECO:0000256" key="2">
    <source>
        <dbReference type="ARBA" id="ARBA00005984"/>
    </source>
</evidence>
<dbReference type="PRINTS" id="PR00113">
    <property type="entry name" value="ALKPHPHTASE"/>
</dbReference>
<dbReference type="FunFam" id="3.40.720.10:FF:000008">
    <property type="entry name" value="Alkaline phosphatase"/>
    <property type="match status" value="1"/>
</dbReference>
<dbReference type="InterPro" id="IPR017850">
    <property type="entry name" value="Alkaline_phosphatase_core_sf"/>
</dbReference>
<reference evidence="17" key="1">
    <citation type="submission" date="2018-04" db="EMBL/GenBank/DDBJ databases">
        <title>Transcriptome assembly of Sipha flava.</title>
        <authorList>
            <person name="Scully E.D."/>
            <person name="Geib S.M."/>
            <person name="Palmer N.A."/>
            <person name="Koch K."/>
            <person name="Bradshaw J."/>
            <person name="Heng-Moss T."/>
            <person name="Sarath G."/>
        </authorList>
    </citation>
    <scope>NUCLEOTIDE SEQUENCE</scope>
</reference>
<reference evidence="19" key="2">
    <citation type="submission" date="2025-04" db="UniProtKB">
        <authorList>
            <consortium name="RefSeq"/>
        </authorList>
    </citation>
    <scope>IDENTIFICATION</scope>
    <source>
        <tissue evidence="19">Whole body</tissue>
    </source>
</reference>
<evidence type="ECO:0000256" key="1">
    <source>
        <dbReference type="ARBA" id="ARBA00004609"/>
    </source>
</evidence>
<keyword evidence="7" id="KW-0378">Hydrolase</keyword>
<evidence type="ECO:0000256" key="13">
    <source>
        <dbReference type="PIRSR" id="PIRSR601952-1"/>
    </source>
</evidence>
<dbReference type="EMBL" id="GGMS01006174">
    <property type="protein sequence ID" value="MBY75377.1"/>
    <property type="molecule type" value="Transcribed_RNA"/>
</dbReference>
<dbReference type="PANTHER" id="PTHR11596:SF91">
    <property type="entry name" value="ALKALINE PHOSPHATASE-RELATED"/>
    <property type="match status" value="1"/>
</dbReference>
<evidence type="ECO:0000313" key="18">
    <source>
        <dbReference type="Proteomes" id="UP000694846"/>
    </source>
</evidence>
<feature type="binding site" evidence="14">
    <location>
        <position position="178"/>
    </location>
    <ligand>
        <name>Mg(2+)</name>
        <dbReference type="ChEBI" id="CHEBI:18420"/>
    </ligand>
</feature>
<evidence type="ECO:0000256" key="12">
    <source>
        <dbReference type="ARBA" id="ARBA00023288"/>
    </source>
</evidence>
<evidence type="ECO:0000256" key="16">
    <source>
        <dbReference type="SAM" id="Phobius"/>
    </source>
</evidence>
<comment type="cofactor">
    <cofactor evidence="14">
        <name>Mg(2+)</name>
        <dbReference type="ChEBI" id="CHEBI:18420"/>
    </cofactor>
    <text evidence="14">Binds 1 Mg(2+) ion.</text>
</comment>
<comment type="cofactor">
    <cofactor evidence="14">
        <name>Zn(2+)</name>
        <dbReference type="ChEBI" id="CHEBI:29105"/>
    </cofactor>
    <text evidence="14">Binds 2 Zn(2+) ions.</text>
</comment>
<keyword evidence="9 14" id="KW-0460">Magnesium</keyword>
<keyword evidence="6 14" id="KW-0479">Metal-binding</keyword>
<keyword evidence="16" id="KW-1133">Transmembrane helix</keyword>
<proteinExistence type="inferred from homology"/>
<gene>
    <name evidence="17" type="primary">ALPL_0</name>
    <name evidence="19" type="synonym">LOC112693451</name>
    <name evidence="17" type="ORF">g.42293</name>
</gene>
<dbReference type="CDD" id="cd16012">
    <property type="entry name" value="ALP"/>
    <property type="match status" value="1"/>
</dbReference>
<dbReference type="EC" id="3.1.3.1" evidence="3"/>
<dbReference type="GO" id="GO:0098552">
    <property type="term" value="C:side of membrane"/>
    <property type="evidence" value="ECO:0007669"/>
    <property type="project" value="UniProtKB-KW"/>
</dbReference>
<feature type="binding site" evidence="14">
    <location>
        <position position="338"/>
    </location>
    <ligand>
        <name>Mg(2+)</name>
        <dbReference type="ChEBI" id="CHEBI:18420"/>
    </ligand>
</feature>
<evidence type="ECO:0000313" key="19">
    <source>
        <dbReference type="RefSeq" id="XP_025424326.1"/>
    </source>
</evidence>
<dbReference type="GO" id="GO:0005886">
    <property type="term" value="C:plasma membrane"/>
    <property type="evidence" value="ECO:0007669"/>
    <property type="project" value="UniProtKB-SubCell"/>
</dbReference>
<evidence type="ECO:0000256" key="9">
    <source>
        <dbReference type="ARBA" id="ARBA00022842"/>
    </source>
</evidence>
<keyword evidence="16" id="KW-0812">Transmembrane</keyword>
<dbReference type="SMART" id="SM00098">
    <property type="entry name" value="alkPPc"/>
    <property type="match status" value="1"/>
</dbReference>
<dbReference type="GO" id="GO:0004035">
    <property type="term" value="F:alkaline phosphatase activity"/>
    <property type="evidence" value="ECO:0007669"/>
    <property type="project" value="UniProtKB-EC"/>
</dbReference>
<dbReference type="PANTHER" id="PTHR11596">
    <property type="entry name" value="ALKALINE PHOSPHATASE"/>
    <property type="match status" value="1"/>
</dbReference>